<feature type="transmembrane region" description="Helical" evidence="1">
    <location>
        <begin position="20"/>
        <end position="40"/>
    </location>
</feature>
<gene>
    <name evidence="2" type="ORF">FE251_09805</name>
</gene>
<dbReference type="Proteomes" id="UP000313948">
    <property type="component" value="Chromosome"/>
</dbReference>
<evidence type="ECO:0000313" key="2">
    <source>
        <dbReference type="EMBL" id="QDB79635.1"/>
    </source>
</evidence>
<keyword evidence="1" id="KW-0812">Transmembrane</keyword>
<keyword evidence="1" id="KW-1133">Transmembrane helix</keyword>
<accession>A0ABX5VN28</accession>
<name>A0ABX5VN28_9MICO</name>
<reference evidence="2 3" key="1">
    <citation type="submission" date="2019-05" db="EMBL/GenBank/DDBJ databases">
        <title>Georgenia *** sp. nov., and Georgenia *** sp. nov., isolated from the intestinal contents of plateau pika (Ochotona curzoniae) in the Qinghai-Tibet plateau of China.</title>
        <authorList>
            <person name="Tian Z."/>
        </authorList>
    </citation>
    <scope>NUCLEOTIDE SEQUENCE [LARGE SCALE GENOMIC DNA]</scope>
    <source>
        <strain evidence="2 3">Z294</strain>
    </source>
</reference>
<sequence>MYEGTTTSAGATPLTDVRQSGVVGLVVRVAVGIGLVLGWVQLASMPVFASVEDLVADLERGAVTRVTLERPTVDADASGLFEVVWDRSGRPGRASYLYESTSVGSGPVIVVDEADRIRAAAELSPSSVEIVEVDALRSESGTTWRLHGIAWLGALLVLVVGPRPRLATTWAWFWFMYLLPPAAVAFLVLEPVPLWRRDAAARTPLLTGGWALLLALACAEGFAATPFGKLFA</sequence>
<dbReference type="RefSeq" id="WP_139948652.1">
    <property type="nucleotide sequence ID" value="NZ_CP040899.1"/>
</dbReference>
<evidence type="ECO:0000313" key="3">
    <source>
        <dbReference type="Proteomes" id="UP000313948"/>
    </source>
</evidence>
<keyword evidence="1" id="KW-0472">Membrane</keyword>
<keyword evidence="3" id="KW-1185">Reference proteome</keyword>
<evidence type="ECO:0000256" key="1">
    <source>
        <dbReference type="SAM" id="Phobius"/>
    </source>
</evidence>
<protein>
    <recommendedName>
        <fullName evidence="4">DUF3592 domain-containing protein</fullName>
    </recommendedName>
</protein>
<evidence type="ECO:0008006" key="4">
    <source>
        <dbReference type="Google" id="ProtNLM"/>
    </source>
</evidence>
<proteinExistence type="predicted"/>
<feature type="transmembrane region" description="Helical" evidence="1">
    <location>
        <begin position="146"/>
        <end position="164"/>
    </location>
</feature>
<organism evidence="2 3">
    <name type="scientific">Georgenia wutianyii</name>
    <dbReference type="NCBI Taxonomy" id="2585135"/>
    <lineage>
        <taxon>Bacteria</taxon>
        <taxon>Bacillati</taxon>
        <taxon>Actinomycetota</taxon>
        <taxon>Actinomycetes</taxon>
        <taxon>Micrococcales</taxon>
        <taxon>Bogoriellaceae</taxon>
        <taxon>Georgenia</taxon>
    </lineage>
</organism>
<dbReference type="EMBL" id="CP040899">
    <property type="protein sequence ID" value="QDB79635.1"/>
    <property type="molecule type" value="Genomic_DNA"/>
</dbReference>
<feature type="transmembrane region" description="Helical" evidence="1">
    <location>
        <begin position="210"/>
        <end position="228"/>
    </location>
</feature>
<feature type="transmembrane region" description="Helical" evidence="1">
    <location>
        <begin position="170"/>
        <end position="189"/>
    </location>
</feature>